<sequence length="141" mass="16302">MKILCLHGPNLNMLGKRDPLHYGNMTLEMLCNKISNTFEQVDFTFYQSNHEGDLIDLIQNANEYDALLINAGAYTHTSIAIRDALEIVLIPKAEAHLSDIQNREEFRKINYLKDVLDGSFYGKKEESYFEAIRFLLSRLEK</sequence>
<dbReference type="EMBL" id="FO681347">
    <property type="protein sequence ID" value="CCV64300.1"/>
    <property type="molecule type" value="Genomic_DNA"/>
</dbReference>
<feature type="site" description="Transition state stabilizer" evidence="7 10">
    <location>
        <position position="17"/>
    </location>
</feature>
<keyword evidence="7" id="KW-0057">Aromatic amino acid biosynthesis</keyword>
<protein>
    <recommendedName>
        <fullName evidence="5 7">3-dehydroquinate dehydratase</fullName>
        <shortName evidence="7">3-dehydroquinase</shortName>
        <ecNumber evidence="5 7">4.2.1.10</ecNumber>
    </recommendedName>
    <alternativeName>
        <fullName evidence="7">Type II DHQase</fullName>
    </alternativeName>
</protein>
<keyword evidence="12" id="KW-1185">Reference proteome</keyword>
<comment type="pathway">
    <text evidence="2 7">Metabolic intermediate biosynthesis; chorismate biosynthesis; chorismate from D-erythrose 4-phosphate and phosphoenolpyruvate: step 3/7.</text>
</comment>
<dbReference type="NCBIfam" id="NF003807">
    <property type="entry name" value="PRK05395.1-4"/>
    <property type="match status" value="1"/>
</dbReference>
<dbReference type="STRING" id="1318466.BN85407230"/>
<evidence type="ECO:0000313" key="11">
    <source>
        <dbReference type="EMBL" id="CCV64300.1"/>
    </source>
</evidence>
<dbReference type="Proteomes" id="UP000032740">
    <property type="component" value="Chromosome"/>
</dbReference>
<dbReference type="CDD" id="cd00466">
    <property type="entry name" value="DHQase_II"/>
    <property type="match status" value="1"/>
</dbReference>
<feature type="binding site" evidence="7 9">
    <location>
        <position position="76"/>
    </location>
    <ligand>
        <name>substrate</name>
    </ligand>
</feature>
<dbReference type="UniPathway" id="UPA00053">
    <property type="reaction ID" value="UER00086"/>
</dbReference>
<dbReference type="PANTHER" id="PTHR21272:SF3">
    <property type="entry name" value="CATABOLIC 3-DEHYDROQUINASE"/>
    <property type="match status" value="1"/>
</dbReference>
<dbReference type="KEGG" id="apal:BN85407230"/>
<keyword evidence="6 7" id="KW-0456">Lyase</keyword>
<feature type="binding site" evidence="7 9">
    <location>
        <position position="70"/>
    </location>
    <ligand>
        <name>substrate</name>
    </ligand>
</feature>
<organism evidence="11 12">
    <name type="scientific">Alteracholeplasma palmae (strain ATCC 49389 / J233)</name>
    <name type="common">Acholeplasma palmae</name>
    <dbReference type="NCBI Taxonomy" id="1318466"/>
    <lineage>
        <taxon>Bacteria</taxon>
        <taxon>Bacillati</taxon>
        <taxon>Mycoplasmatota</taxon>
        <taxon>Mollicutes</taxon>
        <taxon>Acholeplasmatales</taxon>
        <taxon>Acholeplasmataceae</taxon>
        <taxon>Acholeplasma</taxon>
    </lineage>
</organism>
<keyword evidence="7" id="KW-0028">Amino-acid biosynthesis</keyword>
<dbReference type="InterPro" id="IPR001874">
    <property type="entry name" value="DHquinase_II"/>
</dbReference>
<gene>
    <name evidence="7 11" type="primary">aroQ</name>
    <name evidence="11" type="ORF">BN85407230</name>
</gene>
<feature type="binding site" evidence="7 9">
    <location>
        <position position="83"/>
    </location>
    <ligand>
        <name>substrate</name>
    </ligand>
</feature>
<name>U4KPT5_ALTPJ</name>
<feature type="active site" description="Proton acceptor" evidence="7 8">
    <location>
        <position position="22"/>
    </location>
</feature>
<dbReference type="GO" id="GO:0008652">
    <property type="term" value="P:amino acid biosynthetic process"/>
    <property type="evidence" value="ECO:0007669"/>
    <property type="project" value="UniProtKB-KW"/>
</dbReference>
<dbReference type="HAMAP" id="MF_00169">
    <property type="entry name" value="AroQ"/>
    <property type="match status" value="1"/>
</dbReference>
<dbReference type="Gene3D" id="3.40.50.9100">
    <property type="entry name" value="Dehydroquinase, class II"/>
    <property type="match status" value="1"/>
</dbReference>
<dbReference type="NCBIfam" id="NF003805">
    <property type="entry name" value="PRK05395.1-2"/>
    <property type="match status" value="1"/>
</dbReference>
<comment type="similarity">
    <text evidence="3 7">Belongs to the type-II 3-dehydroquinase family.</text>
</comment>
<evidence type="ECO:0000256" key="6">
    <source>
        <dbReference type="ARBA" id="ARBA00023239"/>
    </source>
</evidence>
<evidence type="ECO:0000256" key="5">
    <source>
        <dbReference type="ARBA" id="ARBA00012060"/>
    </source>
</evidence>
<evidence type="ECO:0000256" key="8">
    <source>
        <dbReference type="PIRSR" id="PIRSR001399-1"/>
    </source>
</evidence>
<evidence type="ECO:0000256" key="9">
    <source>
        <dbReference type="PIRSR" id="PIRSR001399-2"/>
    </source>
</evidence>
<proteinExistence type="inferred from homology"/>
<dbReference type="RefSeq" id="WP_026658799.1">
    <property type="nucleotide sequence ID" value="NC_022538.1"/>
</dbReference>
<evidence type="ECO:0000256" key="1">
    <source>
        <dbReference type="ARBA" id="ARBA00001864"/>
    </source>
</evidence>
<comment type="function">
    <text evidence="7">Catalyzes a trans-dehydration via an enolate intermediate.</text>
</comment>
<dbReference type="GO" id="GO:0009423">
    <property type="term" value="P:chorismate biosynthetic process"/>
    <property type="evidence" value="ECO:0007669"/>
    <property type="project" value="UniProtKB-UniRule"/>
</dbReference>
<evidence type="ECO:0000256" key="10">
    <source>
        <dbReference type="PIRSR" id="PIRSR001399-3"/>
    </source>
</evidence>
<feature type="binding site" evidence="7 9">
    <location>
        <begin position="97"/>
        <end position="98"/>
    </location>
    <ligand>
        <name>substrate</name>
    </ligand>
</feature>
<dbReference type="AlphaFoldDB" id="U4KPT5"/>
<dbReference type="PROSITE" id="PS01029">
    <property type="entry name" value="DEHYDROQUINASE_II"/>
    <property type="match status" value="1"/>
</dbReference>
<feature type="active site" description="Proton donor" evidence="7 8">
    <location>
        <position position="96"/>
    </location>
</feature>
<dbReference type="InterPro" id="IPR018509">
    <property type="entry name" value="DHquinase_II_CS"/>
</dbReference>
<dbReference type="HOGENOM" id="CLU_090968_1_0_14"/>
<accession>U4KPT5</accession>
<dbReference type="GO" id="GO:0009073">
    <property type="term" value="P:aromatic amino acid family biosynthetic process"/>
    <property type="evidence" value="ECO:0007669"/>
    <property type="project" value="UniProtKB-KW"/>
</dbReference>
<evidence type="ECO:0000313" key="12">
    <source>
        <dbReference type="Proteomes" id="UP000032740"/>
    </source>
</evidence>
<dbReference type="GO" id="GO:0019631">
    <property type="term" value="P:quinate catabolic process"/>
    <property type="evidence" value="ECO:0007669"/>
    <property type="project" value="TreeGrafter"/>
</dbReference>
<evidence type="ECO:0000256" key="7">
    <source>
        <dbReference type="HAMAP-Rule" id="MF_00169"/>
    </source>
</evidence>
<evidence type="ECO:0000256" key="4">
    <source>
        <dbReference type="ARBA" id="ARBA00011193"/>
    </source>
</evidence>
<feature type="binding site" evidence="7 9">
    <location>
        <position position="107"/>
    </location>
    <ligand>
        <name>substrate</name>
    </ligand>
</feature>
<dbReference type="GO" id="GO:0003855">
    <property type="term" value="F:3-dehydroquinate dehydratase activity"/>
    <property type="evidence" value="ECO:0007669"/>
    <property type="project" value="UniProtKB-UniRule"/>
</dbReference>
<evidence type="ECO:0000256" key="2">
    <source>
        <dbReference type="ARBA" id="ARBA00004902"/>
    </source>
</evidence>
<dbReference type="EC" id="4.2.1.10" evidence="5 7"/>
<dbReference type="OrthoDB" id="9790793at2"/>
<dbReference type="PANTHER" id="PTHR21272">
    <property type="entry name" value="CATABOLIC 3-DEHYDROQUINASE"/>
    <property type="match status" value="1"/>
</dbReference>
<dbReference type="Pfam" id="PF01220">
    <property type="entry name" value="DHquinase_II"/>
    <property type="match status" value="1"/>
</dbReference>
<comment type="catalytic activity">
    <reaction evidence="1 7">
        <text>3-dehydroquinate = 3-dehydroshikimate + H2O</text>
        <dbReference type="Rhea" id="RHEA:21096"/>
        <dbReference type="ChEBI" id="CHEBI:15377"/>
        <dbReference type="ChEBI" id="CHEBI:16630"/>
        <dbReference type="ChEBI" id="CHEBI:32364"/>
        <dbReference type="EC" id="4.2.1.10"/>
    </reaction>
</comment>
<dbReference type="PIRSF" id="PIRSF001399">
    <property type="entry name" value="DHquinase_II"/>
    <property type="match status" value="1"/>
</dbReference>
<comment type="subunit">
    <text evidence="4 7">Homododecamer.</text>
</comment>
<reference evidence="11 12" key="1">
    <citation type="journal article" date="2013" name="J. Mol. Microbiol. Biotechnol.">
        <title>Analysis of the Complete Genomes of Acholeplasma brassicae , A. palmae and A. laidlawii and Their Comparison to the Obligate Parasites from ' Candidatus Phytoplasma'.</title>
        <authorList>
            <person name="Kube M."/>
            <person name="Siewert C."/>
            <person name="Migdoll A.M."/>
            <person name="Duduk B."/>
            <person name="Holz S."/>
            <person name="Rabus R."/>
            <person name="Seemuller E."/>
            <person name="Mitrovic J."/>
            <person name="Muller I."/>
            <person name="Buttner C."/>
            <person name="Reinhardt R."/>
        </authorList>
    </citation>
    <scope>NUCLEOTIDE SEQUENCE [LARGE SCALE GENOMIC DNA]</scope>
    <source>
        <strain evidence="11 12">J233</strain>
    </source>
</reference>
<evidence type="ECO:0000256" key="3">
    <source>
        <dbReference type="ARBA" id="ARBA00011037"/>
    </source>
</evidence>
<dbReference type="SUPFAM" id="SSF52304">
    <property type="entry name" value="Type II 3-dehydroquinate dehydratase"/>
    <property type="match status" value="1"/>
</dbReference>
<dbReference type="InterPro" id="IPR036441">
    <property type="entry name" value="DHquinase_II_sf"/>
</dbReference>